<accession>A0AAE2AUH7</accession>
<proteinExistence type="predicted"/>
<evidence type="ECO:0000313" key="1">
    <source>
        <dbReference type="EMBL" id="KIP91617.1"/>
    </source>
</evidence>
<reference evidence="1 2" key="1">
    <citation type="submission" date="2014-12" db="EMBL/GenBank/DDBJ databases">
        <title>16Stimator: statistical estimation of ribosomal gene copy numbers from draft genome assemblies.</title>
        <authorList>
            <person name="Perisin M.A."/>
            <person name="Vetter M."/>
            <person name="Gilbert J.A."/>
            <person name="Bergelson J."/>
        </authorList>
    </citation>
    <scope>NUCLEOTIDE SEQUENCE [LARGE SCALE GENOMIC DNA]</scope>
    <source>
        <strain evidence="1 2">MEP34</strain>
    </source>
</reference>
<dbReference type="EMBL" id="JXQY01000023">
    <property type="protein sequence ID" value="KIP91617.1"/>
    <property type="molecule type" value="Genomic_DNA"/>
</dbReference>
<dbReference type="AlphaFoldDB" id="A0AAE2AUH7"/>
<name>A0AAE2AUH7_PSEFL</name>
<protein>
    <submittedName>
        <fullName evidence="1">Uncharacterized protein</fullName>
    </submittedName>
</protein>
<comment type="caution">
    <text evidence="1">The sequence shown here is derived from an EMBL/GenBank/DDBJ whole genome shotgun (WGS) entry which is preliminary data.</text>
</comment>
<organism evidence="1 2">
    <name type="scientific">Pseudomonas fluorescens</name>
    <dbReference type="NCBI Taxonomy" id="294"/>
    <lineage>
        <taxon>Bacteria</taxon>
        <taxon>Pseudomonadati</taxon>
        <taxon>Pseudomonadota</taxon>
        <taxon>Gammaproteobacteria</taxon>
        <taxon>Pseudomonadales</taxon>
        <taxon>Pseudomonadaceae</taxon>
        <taxon>Pseudomonas</taxon>
    </lineage>
</organism>
<sequence length="101" mass="11272">MISTSLRFMGLSSSGCAASMDQRERVASVVGRTGQGGCFMHTWEWAARLQPLTPSPLPREREPIGGFSSPEFDWIFQVGVVRENISVSPLSLWERVRVRGF</sequence>
<dbReference type="Proteomes" id="UP000032086">
    <property type="component" value="Unassembled WGS sequence"/>
</dbReference>
<gene>
    <name evidence="1" type="ORF">RU10_16305</name>
</gene>
<evidence type="ECO:0000313" key="2">
    <source>
        <dbReference type="Proteomes" id="UP000032086"/>
    </source>
</evidence>